<dbReference type="EMBL" id="FUYB01000005">
    <property type="protein sequence ID" value="SKA75126.1"/>
    <property type="molecule type" value="Genomic_DNA"/>
</dbReference>
<keyword evidence="1" id="KW-0808">Transferase</keyword>
<dbReference type="STRING" id="92487.SAMN02745130_01475"/>
<dbReference type="Pfam" id="PF20085">
    <property type="entry name" value="TGL"/>
    <property type="match status" value="1"/>
</dbReference>
<evidence type="ECO:0000256" key="2">
    <source>
        <dbReference type="ARBA" id="ARBA00022969"/>
    </source>
</evidence>
<evidence type="ECO:0000256" key="1">
    <source>
        <dbReference type="ARBA" id="ARBA00022679"/>
    </source>
</evidence>
<evidence type="ECO:0000313" key="5">
    <source>
        <dbReference type="Proteomes" id="UP000190460"/>
    </source>
</evidence>
<protein>
    <submittedName>
        <fullName evidence="4">Uncharacterized protein</fullName>
    </submittedName>
</protein>
<keyword evidence="2" id="KW-0749">Sporulation</keyword>
<reference evidence="4 5" key="1">
    <citation type="submission" date="2017-02" db="EMBL/GenBank/DDBJ databases">
        <authorList>
            <person name="Peterson S.W."/>
        </authorList>
    </citation>
    <scope>NUCLEOTIDE SEQUENCE [LARGE SCALE GENOMIC DNA]</scope>
    <source>
        <strain evidence="4 5">ATCC 49788</strain>
    </source>
</reference>
<gene>
    <name evidence="4" type="ORF">SAMN02745130_01475</name>
</gene>
<proteinExistence type="predicted"/>
<accession>A0A1T4WCU3</accession>
<sequence>MLSESTQQMQMMILVMQLLQQLMQQLNQHQDPTNQAQPATPLSLSQTEQSILQSSFGDTKTTVAVLDGRNQDGKLTVGDTLIVQNSAGQELKRSTLSSNDMYELRFRENMLKNGLAIETGWEFTDQLVSIKDAALAQPELRQFTSANGLTGTERVLERNQFWEVVEREGNRYLLMRTSNDQNQTVQASDAINDLFDHRQAYAFDCASPMSVLNLKASLDTIGADDFNRNAGQLMLASWFDQYDASQFDGGYIAQVRTAEAGEININGIRNLAGETALFDPSKGDQLIPGNGYYFDLPGDNSSAVQGWNALYLGQTEDGHHQFWSSSIGKINVDFTNNSYLTTGQLSGYYLGAVVSDPNTTRLQAWDDDGSVVR</sequence>
<feature type="compositionally biased region" description="Polar residues" evidence="3">
    <location>
        <begin position="31"/>
        <end position="51"/>
    </location>
</feature>
<dbReference type="GO" id="GO:0003810">
    <property type="term" value="F:protein-glutamine gamma-glutamyltransferase activity"/>
    <property type="evidence" value="ECO:0007669"/>
    <property type="project" value="InterPro"/>
</dbReference>
<dbReference type="GO" id="GO:0030435">
    <property type="term" value="P:sporulation resulting in formation of a cellular spore"/>
    <property type="evidence" value="ECO:0007669"/>
    <property type="project" value="UniProtKB-KW"/>
</dbReference>
<dbReference type="Proteomes" id="UP000190460">
    <property type="component" value="Unassembled WGS sequence"/>
</dbReference>
<keyword evidence="5" id="KW-1185">Reference proteome</keyword>
<name>A0A1T4WCU3_9GAMM</name>
<dbReference type="AlphaFoldDB" id="A0A1T4WCU3"/>
<feature type="region of interest" description="Disordered" evidence="3">
    <location>
        <begin position="29"/>
        <end position="51"/>
    </location>
</feature>
<evidence type="ECO:0000313" key="4">
    <source>
        <dbReference type="EMBL" id="SKA75126.1"/>
    </source>
</evidence>
<dbReference type="InterPro" id="IPR020916">
    <property type="entry name" value="Gln_gamma-glutamylTfrase_bac"/>
</dbReference>
<evidence type="ECO:0000256" key="3">
    <source>
        <dbReference type="SAM" id="MobiDB-lite"/>
    </source>
</evidence>
<organism evidence="4 5">
    <name type="scientific">Thiothrix eikelboomii</name>
    <dbReference type="NCBI Taxonomy" id="92487"/>
    <lineage>
        <taxon>Bacteria</taxon>
        <taxon>Pseudomonadati</taxon>
        <taxon>Pseudomonadota</taxon>
        <taxon>Gammaproteobacteria</taxon>
        <taxon>Thiotrichales</taxon>
        <taxon>Thiotrichaceae</taxon>
        <taxon>Thiothrix</taxon>
    </lineage>
</organism>